<comment type="pathway">
    <text evidence="3">Amino-acid biosynthesis.</text>
</comment>
<gene>
    <name evidence="5" type="ORF">IAA52_12530</name>
</gene>
<dbReference type="InterPro" id="IPR050812">
    <property type="entry name" value="Preph/Arog_dehydrog"/>
</dbReference>
<dbReference type="Pfam" id="PF20463">
    <property type="entry name" value="PDH_C"/>
    <property type="match status" value="1"/>
</dbReference>
<dbReference type="GO" id="GO:0070403">
    <property type="term" value="F:NAD+ binding"/>
    <property type="evidence" value="ECO:0007669"/>
    <property type="project" value="InterPro"/>
</dbReference>
<evidence type="ECO:0000313" key="6">
    <source>
        <dbReference type="Proteomes" id="UP000824260"/>
    </source>
</evidence>
<dbReference type="GO" id="GO:0006571">
    <property type="term" value="P:tyrosine biosynthetic process"/>
    <property type="evidence" value="ECO:0007669"/>
    <property type="project" value="InterPro"/>
</dbReference>
<dbReference type="PANTHER" id="PTHR21363">
    <property type="entry name" value="PREPHENATE DEHYDROGENASE"/>
    <property type="match status" value="1"/>
</dbReference>
<dbReference type="AlphaFoldDB" id="A0A9D0ZNS5"/>
<dbReference type="GO" id="GO:0004665">
    <property type="term" value="F:prephenate dehydrogenase (NADP+) activity"/>
    <property type="evidence" value="ECO:0007669"/>
    <property type="project" value="InterPro"/>
</dbReference>
<dbReference type="InterPro" id="IPR036291">
    <property type="entry name" value="NAD(P)-bd_dom_sf"/>
</dbReference>
<sequence length="277" mass="30391">MNIAVIGLGLIGGSMAKSIKRATHHTVWGVDISEAAMLKAELLGAIDRRLEEKDLPACDVVIVALYPRDCVEYIRAHAPMFRAGALVVDCAGVKRYVCDALFGPLAGAKFTFMGGHPMAGREFSGFDYAKDDLFENASMILTPAPGTNVETVQFAKDFFLSLGFGRVRFSTPAEHDEMIALTSQLAHIVSSAYVKSPLARKHKGFSAGSFLDMTRVARLNENMWTELFFENADMLSSELGALIARLEGYKLALDTRDTVTMTQLLREGREDKEALDE</sequence>
<reference evidence="5" key="2">
    <citation type="journal article" date="2021" name="PeerJ">
        <title>Extensive microbial diversity within the chicken gut microbiome revealed by metagenomics and culture.</title>
        <authorList>
            <person name="Gilroy R."/>
            <person name="Ravi A."/>
            <person name="Getino M."/>
            <person name="Pursley I."/>
            <person name="Horton D.L."/>
            <person name="Alikhan N.F."/>
            <person name="Baker D."/>
            <person name="Gharbi K."/>
            <person name="Hall N."/>
            <person name="Watson M."/>
            <person name="Adriaenssens E.M."/>
            <person name="Foster-Nyarko E."/>
            <person name="Jarju S."/>
            <person name="Secka A."/>
            <person name="Antonio M."/>
            <person name="Oren A."/>
            <person name="Chaudhuri R.R."/>
            <person name="La Ragione R."/>
            <person name="Hildebrand F."/>
            <person name="Pallen M.J."/>
        </authorList>
    </citation>
    <scope>NUCLEOTIDE SEQUENCE</scope>
    <source>
        <strain evidence="5">ChiSjej6B24-2974</strain>
    </source>
</reference>
<dbReference type="InterPro" id="IPR046825">
    <property type="entry name" value="PDH_C"/>
</dbReference>
<evidence type="ECO:0000313" key="5">
    <source>
        <dbReference type="EMBL" id="HIQ83910.1"/>
    </source>
</evidence>
<protein>
    <submittedName>
        <fullName evidence="5">Prephenate dehydrogenase</fullName>
    </submittedName>
</protein>
<evidence type="ECO:0000256" key="2">
    <source>
        <dbReference type="ARBA" id="ARBA00023002"/>
    </source>
</evidence>
<reference evidence="5" key="1">
    <citation type="submission" date="2020-10" db="EMBL/GenBank/DDBJ databases">
        <authorList>
            <person name="Gilroy R."/>
        </authorList>
    </citation>
    <scope>NUCLEOTIDE SEQUENCE</scope>
    <source>
        <strain evidence="5">ChiSjej6B24-2974</strain>
    </source>
</reference>
<evidence type="ECO:0000256" key="3">
    <source>
        <dbReference type="ARBA" id="ARBA00029440"/>
    </source>
</evidence>
<accession>A0A9D0ZNS5</accession>
<dbReference type="SUPFAM" id="SSF48179">
    <property type="entry name" value="6-phosphogluconate dehydrogenase C-terminal domain-like"/>
    <property type="match status" value="1"/>
</dbReference>
<dbReference type="Gene3D" id="1.10.3660.10">
    <property type="entry name" value="6-phosphogluconate dehydrogenase C-terminal like domain"/>
    <property type="match status" value="1"/>
</dbReference>
<dbReference type="InterPro" id="IPR008927">
    <property type="entry name" value="6-PGluconate_DH-like_C_sf"/>
</dbReference>
<dbReference type="InterPro" id="IPR003099">
    <property type="entry name" value="Prephen_DH"/>
</dbReference>
<dbReference type="PROSITE" id="PS51176">
    <property type="entry name" value="PDH_ADH"/>
    <property type="match status" value="1"/>
</dbReference>
<organism evidence="5 6">
    <name type="scientific">Candidatus Pullichristensenella stercorigallinarum</name>
    <dbReference type="NCBI Taxonomy" id="2840909"/>
    <lineage>
        <taxon>Bacteria</taxon>
        <taxon>Bacillati</taxon>
        <taxon>Bacillota</taxon>
        <taxon>Clostridia</taxon>
        <taxon>Candidatus Pullichristensenella</taxon>
    </lineage>
</organism>
<dbReference type="Pfam" id="PF02153">
    <property type="entry name" value="PDH_N"/>
    <property type="match status" value="1"/>
</dbReference>
<comment type="caution">
    <text evidence="5">The sequence shown here is derived from an EMBL/GenBank/DDBJ whole genome shotgun (WGS) entry which is preliminary data.</text>
</comment>
<evidence type="ECO:0000256" key="1">
    <source>
        <dbReference type="ARBA" id="ARBA00007964"/>
    </source>
</evidence>
<name>A0A9D0ZNS5_9FIRM</name>
<comment type="similarity">
    <text evidence="1">Belongs to the prephenate/arogenate dehydrogenase family.</text>
</comment>
<dbReference type="Gene3D" id="3.40.50.720">
    <property type="entry name" value="NAD(P)-binding Rossmann-like Domain"/>
    <property type="match status" value="1"/>
</dbReference>
<dbReference type="Proteomes" id="UP000824260">
    <property type="component" value="Unassembled WGS sequence"/>
</dbReference>
<dbReference type="EMBL" id="DVFZ01000116">
    <property type="protein sequence ID" value="HIQ83910.1"/>
    <property type="molecule type" value="Genomic_DNA"/>
</dbReference>
<evidence type="ECO:0000259" key="4">
    <source>
        <dbReference type="PROSITE" id="PS51176"/>
    </source>
</evidence>
<dbReference type="InterPro" id="IPR046826">
    <property type="entry name" value="PDH_N"/>
</dbReference>
<feature type="domain" description="Prephenate/arogenate dehydrogenase" evidence="4">
    <location>
        <begin position="1"/>
        <end position="277"/>
    </location>
</feature>
<dbReference type="GO" id="GO:0008977">
    <property type="term" value="F:prephenate dehydrogenase (NAD+) activity"/>
    <property type="evidence" value="ECO:0007669"/>
    <property type="project" value="InterPro"/>
</dbReference>
<keyword evidence="2" id="KW-0560">Oxidoreductase</keyword>
<dbReference type="PANTHER" id="PTHR21363:SF0">
    <property type="entry name" value="PREPHENATE DEHYDROGENASE [NADP(+)]"/>
    <property type="match status" value="1"/>
</dbReference>
<dbReference type="SUPFAM" id="SSF51735">
    <property type="entry name" value="NAD(P)-binding Rossmann-fold domains"/>
    <property type="match status" value="1"/>
</dbReference>
<proteinExistence type="inferred from homology"/>